<evidence type="ECO:0000256" key="6">
    <source>
        <dbReference type="ARBA" id="ARBA00022786"/>
    </source>
</evidence>
<evidence type="ECO:0000256" key="4">
    <source>
        <dbReference type="ARBA" id="ARBA00022737"/>
    </source>
</evidence>
<dbReference type="EMBL" id="ML979134">
    <property type="protein sequence ID" value="KAF1917299.1"/>
    <property type="molecule type" value="Genomic_DNA"/>
</dbReference>
<keyword evidence="4" id="KW-0677">Repeat</keyword>
<dbReference type="InterPro" id="IPR051628">
    <property type="entry name" value="LUBAC_E3_Ligases"/>
</dbReference>
<proteinExistence type="predicted"/>
<evidence type="ECO:0000256" key="1">
    <source>
        <dbReference type="ARBA" id="ARBA00004906"/>
    </source>
</evidence>
<reference evidence="9" key="1">
    <citation type="journal article" date="2020" name="Stud. Mycol.">
        <title>101 Dothideomycetes genomes: a test case for predicting lifestyles and emergence of pathogens.</title>
        <authorList>
            <person name="Haridas S."/>
            <person name="Albert R."/>
            <person name="Binder M."/>
            <person name="Bloem J."/>
            <person name="Labutti K."/>
            <person name="Salamov A."/>
            <person name="Andreopoulos B."/>
            <person name="Baker S."/>
            <person name="Barry K."/>
            <person name="Bills G."/>
            <person name="Bluhm B."/>
            <person name="Cannon C."/>
            <person name="Castanera R."/>
            <person name="Culley D."/>
            <person name="Daum C."/>
            <person name="Ezra D."/>
            <person name="Gonzalez J."/>
            <person name="Henrissat B."/>
            <person name="Kuo A."/>
            <person name="Liang C."/>
            <person name="Lipzen A."/>
            <person name="Lutzoni F."/>
            <person name="Magnuson J."/>
            <person name="Mondo S."/>
            <person name="Nolan M."/>
            <person name="Ohm R."/>
            <person name="Pangilinan J."/>
            <person name="Park H.-J."/>
            <person name="Ramirez L."/>
            <person name="Alfaro M."/>
            <person name="Sun H."/>
            <person name="Tritt A."/>
            <person name="Yoshinaga Y."/>
            <person name="Zwiers L.-H."/>
            <person name="Turgeon B."/>
            <person name="Goodwin S."/>
            <person name="Spatafora J."/>
            <person name="Crous P."/>
            <person name="Grigoriev I."/>
        </authorList>
    </citation>
    <scope>NUCLEOTIDE SEQUENCE</scope>
    <source>
        <strain evidence="9">HMLAC05119</strain>
    </source>
</reference>
<dbReference type="GO" id="GO:0004842">
    <property type="term" value="F:ubiquitin-protein transferase activity"/>
    <property type="evidence" value="ECO:0007669"/>
    <property type="project" value="TreeGrafter"/>
</dbReference>
<keyword evidence="3" id="KW-0479">Metal-binding</keyword>
<feature type="domain" description="RING-type" evidence="8">
    <location>
        <begin position="344"/>
        <end position="555"/>
    </location>
</feature>
<keyword evidence="7" id="KW-0862">Zinc</keyword>
<gene>
    <name evidence="9" type="ORF">BDU57DRAFT_160340</name>
</gene>
<dbReference type="GO" id="GO:0097039">
    <property type="term" value="P:protein linear polyubiquitination"/>
    <property type="evidence" value="ECO:0007669"/>
    <property type="project" value="TreeGrafter"/>
</dbReference>
<evidence type="ECO:0000256" key="7">
    <source>
        <dbReference type="ARBA" id="ARBA00022833"/>
    </source>
</evidence>
<keyword evidence="10" id="KW-1185">Reference proteome</keyword>
<dbReference type="GO" id="GO:0008270">
    <property type="term" value="F:zinc ion binding"/>
    <property type="evidence" value="ECO:0007669"/>
    <property type="project" value="UniProtKB-KW"/>
</dbReference>
<dbReference type="CDD" id="cd20335">
    <property type="entry name" value="BRcat_RBR"/>
    <property type="match status" value="1"/>
</dbReference>
<dbReference type="InterPro" id="IPR044066">
    <property type="entry name" value="TRIAD_supradom"/>
</dbReference>
<keyword evidence="6" id="KW-0833">Ubl conjugation pathway</keyword>
<dbReference type="Gene3D" id="3.30.40.10">
    <property type="entry name" value="Zinc/RING finger domain, C3HC4 (zinc finger)"/>
    <property type="match status" value="1"/>
</dbReference>
<evidence type="ECO:0000313" key="10">
    <source>
        <dbReference type="Proteomes" id="UP000800096"/>
    </source>
</evidence>
<organism evidence="9 10">
    <name type="scientific">Ampelomyces quisqualis</name>
    <name type="common">Powdery mildew agent</name>
    <dbReference type="NCBI Taxonomy" id="50730"/>
    <lineage>
        <taxon>Eukaryota</taxon>
        <taxon>Fungi</taxon>
        <taxon>Dikarya</taxon>
        <taxon>Ascomycota</taxon>
        <taxon>Pezizomycotina</taxon>
        <taxon>Dothideomycetes</taxon>
        <taxon>Pleosporomycetidae</taxon>
        <taxon>Pleosporales</taxon>
        <taxon>Pleosporineae</taxon>
        <taxon>Phaeosphaeriaceae</taxon>
        <taxon>Ampelomyces</taxon>
    </lineage>
</organism>
<keyword evidence="5" id="KW-0863">Zinc-finger</keyword>
<dbReference type="GO" id="GO:0043161">
    <property type="term" value="P:proteasome-mediated ubiquitin-dependent protein catabolic process"/>
    <property type="evidence" value="ECO:0007669"/>
    <property type="project" value="TreeGrafter"/>
</dbReference>
<dbReference type="Pfam" id="PF01485">
    <property type="entry name" value="IBR"/>
    <property type="match status" value="1"/>
</dbReference>
<dbReference type="InterPro" id="IPR013083">
    <property type="entry name" value="Znf_RING/FYVE/PHD"/>
</dbReference>
<sequence length="569" mass="65783">MATVTLHRHIDGVDARFTAGYELLDLNFNSNMRLTNRVSVKVDANSILIFKYPAGSTIERIKQYTGGKIQSARQGKLEDGRLWHENRMIRYKQPEEALQALKRLNSRAGFECQALYTVFFFAAKEIVNAVHGQLEHAAQTDGLFLEQELRQDEQILVRLTGLQQHAVAKVKQTFESIFQGYHLAVEEEELLRPGYSEMWDESFSTHAGKDWLQKFSRAQDCVVLGDKIHQRVRFYLPHDEYGDWRSILFWAKEKMREKLHGLKPSPSPEARQEKHIIEFDRSTFQNVLANGIYGEIRKRLDEWRVSTRPSSQTRGMTQVVFKCQRELVIQLAEDFGLPSPRLDVPEHAQCTQCEQAPAKLTLSACKHTICKNCFNRHLEAESTGSNTVPFRVLCFHEDCQAPIDLDDMRRYATDDTNKALQRVSIARTVRTHPSLYRLCRKPSCQSVYQTDSSFEIFMCSTCLTQTCTRCGDEPHVDWTCAEYKQVKPNLKLMRHYIIRGDTRLCPSCEQNLQNPKQDCYVQCSRCHVHIWWQCMATFTPSVEQYRLLSLVQRGLRPITTVLHSPVGQP</sequence>
<evidence type="ECO:0000313" key="9">
    <source>
        <dbReference type="EMBL" id="KAF1917299.1"/>
    </source>
</evidence>
<comment type="pathway">
    <text evidence="1">Protein modification; protein ubiquitination.</text>
</comment>
<dbReference type="InterPro" id="IPR002867">
    <property type="entry name" value="IBR_dom"/>
</dbReference>
<dbReference type="PROSITE" id="PS51873">
    <property type="entry name" value="TRIAD"/>
    <property type="match status" value="1"/>
</dbReference>
<dbReference type="SUPFAM" id="SSF57850">
    <property type="entry name" value="RING/U-box"/>
    <property type="match status" value="2"/>
</dbReference>
<evidence type="ECO:0000256" key="3">
    <source>
        <dbReference type="ARBA" id="ARBA00022723"/>
    </source>
</evidence>
<dbReference type="GO" id="GO:0043130">
    <property type="term" value="F:ubiquitin binding"/>
    <property type="evidence" value="ECO:0007669"/>
    <property type="project" value="TreeGrafter"/>
</dbReference>
<accession>A0A6A5QPH1</accession>
<evidence type="ECO:0000259" key="8">
    <source>
        <dbReference type="PROSITE" id="PS51873"/>
    </source>
</evidence>
<dbReference type="PANTHER" id="PTHR22770">
    <property type="entry name" value="UBIQUITIN CONJUGATING ENZYME 7 INTERACTING PROTEIN-RELATED"/>
    <property type="match status" value="1"/>
</dbReference>
<protein>
    <recommendedName>
        <fullName evidence="8">RING-type domain-containing protein</fullName>
    </recommendedName>
</protein>
<dbReference type="OrthoDB" id="10009520at2759"/>
<evidence type="ECO:0000256" key="2">
    <source>
        <dbReference type="ARBA" id="ARBA00022679"/>
    </source>
</evidence>
<dbReference type="AlphaFoldDB" id="A0A6A5QPH1"/>
<keyword evidence="2" id="KW-0808">Transferase</keyword>
<evidence type="ECO:0000256" key="5">
    <source>
        <dbReference type="ARBA" id="ARBA00022771"/>
    </source>
</evidence>
<name>A0A6A5QPH1_AMPQU</name>
<dbReference type="GO" id="GO:0000151">
    <property type="term" value="C:ubiquitin ligase complex"/>
    <property type="evidence" value="ECO:0007669"/>
    <property type="project" value="TreeGrafter"/>
</dbReference>
<dbReference type="PANTHER" id="PTHR22770:SF13">
    <property type="entry name" value="RING-TYPE DOMAIN-CONTAINING PROTEIN"/>
    <property type="match status" value="1"/>
</dbReference>
<dbReference type="Proteomes" id="UP000800096">
    <property type="component" value="Unassembled WGS sequence"/>
</dbReference>